<dbReference type="KEGG" id="aten:116299153"/>
<dbReference type="OrthoDB" id="5977151at2759"/>
<evidence type="ECO:0000313" key="1">
    <source>
        <dbReference type="Proteomes" id="UP000515163"/>
    </source>
</evidence>
<protein>
    <submittedName>
        <fullName evidence="2">Uncharacterized protein LOC116299153</fullName>
    </submittedName>
</protein>
<dbReference type="AlphaFoldDB" id="A0A6P8I516"/>
<dbReference type="GeneID" id="116299153"/>
<keyword evidence="1" id="KW-1185">Reference proteome</keyword>
<name>A0A6P8I516_ACTTE</name>
<dbReference type="Proteomes" id="UP000515163">
    <property type="component" value="Unplaced"/>
</dbReference>
<accession>A0A6P8I516</accession>
<organism evidence="1 2">
    <name type="scientific">Actinia tenebrosa</name>
    <name type="common">Australian red waratah sea anemone</name>
    <dbReference type="NCBI Taxonomy" id="6105"/>
    <lineage>
        <taxon>Eukaryota</taxon>
        <taxon>Metazoa</taxon>
        <taxon>Cnidaria</taxon>
        <taxon>Anthozoa</taxon>
        <taxon>Hexacorallia</taxon>
        <taxon>Actiniaria</taxon>
        <taxon>Actiniidae</taxon>
        <taxon>Actinia</taxon>
    </lineage>
</organism>
<gene>
    <name evidence="2" type="primary">LOC116299153</name>
</gene>
<reference evidence="2" key="1">
    <citation type="submission" date="2025-08" db="UniProtKB">
        <authorList>
            <consortium name="RefSeq"/>
        </authorList>
    </citation>
    <scope>IDENTIFICATION</scope>
    <source>
        <tissue evidence="2">Tentacle</tissue>
    </source>
</reference>
<dbReference type="RefSeq" id="XP_031563644.1">
    <property type="nucleotide sequence ID" value="XM_031707784.1"/>
</dbReference>
<proteinExistence type="predicted"/>
<sequence length="152" mass="17642">MKQCEKWESKPLHGQYIRQINKADVDKQRTHSWLKGTGLKSETEGLIIAAQDQTLPTRYYENKIMGKDVNTKCRICGDYDDTVDHIISGCPVLVHWKLCKQYGFTVCIKWYEHEPEKVMDNDTATILCDMQVHTDRTITANRPDIIVKNKVE</sequence>
<dbReference type="PANTHER" id="PTHR35450:SF2">
    <property type="entry name" value="REVERSE TRANSCRIPTASE DOMAIN-CONTAINING PROTEIN"/>
    <property type="match status" value="1"/>
</dbReference>
<dbReference type="PANTHER" id="PTHR35450">
    <property type="entry name" value="REVERSE TRANSCRIPTASE DOMAIN-CONTAINING PROTEIN"/>
    <property type="match status" value="1"/>
</dbReference>
<evidence type="ECO:0000313" key="2">
    <source>
        <dbReference type="RefSeq" id="XP_031563644.1"/>
    </source>
</evidence>
<dbReference type="InParanoid" id="A0A6P8I516"/>